<protein>
    <recommendedName>
        <fullName evidence="1">Glycoamylase-like domain-containing protein</fullName>
    </recommendedName>
</protein>
<accession>A0A2M9CRC8</accession>
<dbReference type="EMBL" id="PGFG01000001">
    <property type="protein sequence ID" value="PJJ74464.1"/>
    <property type="molecule type" value="Genomic_DNA"/>
</dbReference>
<proteinExistence type="predicted"/>
<gene>
    <name evidence="2" type="ORF">BXY57_0022</name>
</gene>
<dbReference type="Proteomes" id="UP000230000">
    <property type="component" value="Unassembled WGS sequence"/>
</dbReference>
<dbReference type="Pfam" id="PF10091">
    <property type="entry name" value="Glycoamylase"/>
    <property type="match status" value="1"/>
</dbReference>
<dbReference type="AlphaFoldDB" id="A0A2M9CRC8"/>
<feature type="domain" description="Glycoamylase-like" evidence="1">
    <location>
        <begin position="351"/>
        <end position="564"/>
    </location>
</feature>
<dbReference type="Gene3D" id="1.50.10.140">
    <property type="match status" value="1"/>
</dbReference>
<comment type="caution">
    <text evidence="2">The sequence shown here is derived from an EMBL/GenBank/DDBJ whole genome shotgun (WGS) entry which is preliminary data.</text>
</comment>
<reference evidence="2 3" key="1">
    <citation type="submission" date="2017-11" db="EMBL/GenBank/DDBJ databases">
        <title>Genomic Encyclopedia of Archaeal and Bacterial Type Strains, Phase II (KMG-II): From Individual Species to Whole Genera.</title>
        <authorList>
            <person name="Goeker M."/>
        </authorList>
    </citation>
    <scope>NUCLEOTIDE SEQUENCE [LARGE SCALE GENOMIC DNA]</scope>
    <source>
        <strain evidence="2 3">DSM 27268</strain>
    </source>
</reference>
<evidence type="ECO:0000313" key="2">
    <source>
        <dbReference type="EMBL" id="PJJ74464.1"/>
    </source>
</evidence>
<name>A0A2M9CRC8_9BACT</name>
<organism evidence="2 3">
    <name type="scientific">Thermoflavifilum aggregans</name>
    <dbReference type="NCBI Taxonomy" id="454188"/>
    <lineage>
        <taxon>Bacteria</taxon>
        <taxon>Pseudomonadati</taxon>
        <taxon>Bacteroidota</taxon>
        <taxon>Chitinophagia</taxon>
        <taxon>Chitinophagales</taxon>
        <taxon>Chitinophagaceae</taxon>
        <taxon>Thermoflavifilum</taxon>
    </lineage>
</organism>
<evidence type="ECO:0000259" key="1">
    <source>
        <dbReference type="Pfam" id="PF10091"/>
    </source>
</evidence>
<sequence>MVCSLSFSVFGGMSYLLNRRICVFILLGIGLLEGISCKKSQHEPVQQDQPQVFHLQSFQIDQQQNVYQAFQVSRLPVIRLHFDHPVDRQQMFTYIQLYDHQHRLLPLQLLHQSNDSVLFLSPTDSLQALSVYQLVVMKGLPGAGNALLDNTYAMNWITVIDSTDKFPRISDSALLTFIEQQTLRYFLDPASTAGGLAHPVSGLIRERSTSGDLCTTGGTGFGIMAILAGIERNFISRADGLNQISRIVHFLAHTCTRYHGAFSHWINGSTGATIPFSALDDGADLVETSYLMMGLLCARQYFHSADTAEQVLRQQIDSLWYGVEWTWFQQNGKSVLYWHWSPDHGWAMQVPVQGWNEALITYVLAASSPTFAIDKKVYDSGWARNGAIRNGQSYEGITLPLGPAFGGPLFFAHYSFLGLDPHGLSDAYADYWTQNVAHAEINYRYCVDNPLHFNGYSAACWGLTASDDPSGYAVHSPASDNGVIAPTAAVASLPYLPDASMQAIHFYYYTLGDHLWGAYGFADAFDLSVPWFDDQYLAIDQAPQIILIENYRSGLLWRLFMSCPEVQQGLIKLGFTVH</sequence>
<evidence type="ECO:0000313" key="3">
    <source>
        <dbReference type="Proteomes" id="UP000230000"/>
    </source>
</evidence>
<dbReference type="InterPro" id="IPR019282">
    <property type="entry name" value="Glycoamylase-like_cons_dom"/>
</dbReference>
<keyword evidence="3" id="KW-1185">Reference proteome</keyword>